<dbReference type="EMBL" id="JBAMMX010000002">
    <property type="protein sequence ID" value="KAK6945893.1"/>
    <property type="molecule type" value="Genomic_DNA"/>
</dbReference>
<dbReference type="SMART" id="SM00784">
    <property type="entry name" value="SPT2"/>
    <property type="match status" value="1"/>
</dbReference>
<feature type="compositionally biased region" description="Basic and acidic residues" evidence="4">
    <location>
        <begin position="255"/>
        <end position="271"/>
    </location>
</feature>
<comment type="caution">
    <text evidence="5">The sequence shown here is derived from an EMBL/GenBank/DDBJ whole genome shotgun (WGS) entry which is preliminary data.</text>
</comment>
<evidence type="ECO:0000256" key="3">
    <source>
        <dbReference type="SAM" id="Coils"/>
    </source>
</evidence>
<feature type="region of interest" description="Disordered" evidence="4">
    <location>
        <begin position="244"/>
        <end position="298"/>
    </location>
</feature>
<evidence type="ECO:0000313" key="5">
    <source>
        <dbReference type="EMBL" id="KAK6945893.1"/>
    </source>
</evidence>
<feature type="region of interest" description="Disordered" evidence="4">
    <location>
        <begin position="178"/>
        <end position="223"/>
    </location>
</feature>
<protein>
    <submittedName>
        <fullName evidence="5">Chromatin SPT2</fullName>
    </submittedName>
</protein>
<proteinExistence type="inferred from homology"/>
<dbReference type="Pfam" id="PF08243">
    <property type="entry name" value="SPT2"/>
    <property type="match status" value="1"/>
</dbReference>
<feature type="coiled-coil region" evidence="3">
    <location>
        <begin position="364"/>
        <end position="391"/>
    </location>
</feature>
<accession>A0AAN8W404</accession>
<feature type="compositionally biased region" description="Basic and acidic residues" evidence="4">
    <location>
        <begin position="279"/>
        <end position="296"/>
    </location>
</feature>
<keyword evidence="2 3" id="KW-0175">Coiled coil</keyword>
<evidence type="ECO:0000256" key="4">
    <source>
        <dbReference type="SAM" id="MobiDB-lite"/>
    </source>
</evidence>
<evidence type="ECO:0000313" key="6">
    <source>
        <dbReference type="Proteomes" id="UP001370490"/>
    </source>
</evidence>
<name>A0AAN8W404_9MAGN</name>
<dbReference type="GO" id="GO:0006360">
    <property type="term" value="P:transcription by RNA polymerase I"/>
    <property type="evidence" value="ECO:0007669"/>
    <property type="project" value="TreeGrafter"/>
</dbReference>
<evidence type="ECO:0000256" key="1">
    <source>
        <dbReference type="ARBA" id="ARBA00006461"/>
    </source>
</evidence>
<dbReference type="AlphaFoldDB" id="A0AAN8W404"/>
<keyword evidence="6" id="KW-1185">Reference proteome</keyword>
<reference evidence="5 6" key="1">
    <citation type="submission" date="2023-12" db="EMBL/GenBank/DDBJ databases">
        <title>A high-quality genome assembly for Dillenia turbinata (Dilleniales).</title>
        <authorList>
            <person name="Chanderbali A."/>
        </authorList>
    </citation>
    <scope>NUCLEOTIDE SEQUENCE [LARGE SCALE GENOMIC DNA]</scope>
    <source>
        <strain evidence="5">LSX21</strain>
        <tissue evidence="5">Leaf</tissue>
    </source>
</reference>
<sequence length="391" mass="45969">MHMMHGNSATSQSHLTNEKMLKVTGKIKANLQWYAADFLGTCFLHCVRKEDSNFFQMWPLIRQIKCSALWFIIVTRRAREQLKDKIRKQQCPATVLKDIQGKKSLPHDNYGSFFSTSEPGLAQRVIKERQSIIEAHQTAWAQSSPNSDFINEKKRKIQILKRNGDYSFLNFVDMPPIPNNKVEEQKPNPYHQKSLPNNDVNKRKSTDQVAEPTKAKTSSILDIRKRKQEKVRVLKKIRDYSILKSMGMRPQPSTKQKELPFKRQKAEEHKSSSQVVKPKPTDHVNKRKSNDKETKPTKKVKHVANLVKVLEDKIDISPMIKRMFIRNHHNYKFENIYDEDDAAMESNFHDIQKEERRSARIAREEDKIELKRMLEEEKQETEAKRQKMQLH</sequence>
<dbReference type="GO" id="GO:0042393">
    <property type="term" value="F:histone binding"/>
    <property type="evidence" value="ECO:0007669"/>
    <property type="project" value="TreeGrafter"/>
</dbReference>
<evidence type="ECO:0000256" key="2">
    <source>
        <dbReference type="ARBA" id="ARBA00023054"/>
    </source>
</evidence>
<dbReference type="PANTHER" id="PTHR22691">
    <property type="entry name" value="YEAST SPT2-RELATED"/>
    <property type="match status" value="1"/>
</dbReference>
<dbReference type="Proteomes" id="UP001370490">
    <property type="component" value="Unassembled WGS sequence"/>
</dbReference>
<comment type="similarity">
    <text evidence="1">Belongs to the SPT2 family.</text>
</comment>
<dbReference type="PANTHER" id="PTHR22691:SF8">
    <property type="entry name" value="PROTEIN SPT2 HOMOLOG"/>
    <property type="match status" value="1"/>
</dbReference>
<dbReference type="GO" id="GO:0005730">
    <property type="term" value="C:nucleolus"/>
    <property type="evidence" value="ECO:0007669"/>
    <property type="project" value="TreeGrafter"/>
</dbReference>
<dbReference type="GO" id="GO:0003677">
    <property type="term" value="F:DNA binding"/>
    <property type="evidence" value="ECO:0007669"/>
    <property type="project" value="TreeGrafter"/>
</dbReference>
<dbReference type="GO" id="GO:0006334">
    <property type="term" value="P:nucleosome assembly"/>
    <property type="evidence" value="ECO:0007669"/>
    <property type="project" value="TreeGrafter"/>
</dbReference>
<dbReference type="InterPro" id="IPR013256">
    <property type="entry name" value="Chromatin_SPT2"/>
</dbReference>
<organism evidence="5 6">
    <name type="scientific">Dillenia turbinata</name>
    <dbReference type="NCBI Taxonomy" id="194707"/>
    <lineage>
        <taxon>Eukaryota</taxon>
        <taxon>Viridiplantae</taxon>
        <taxon>Streptophyta</taxon>
        <taxon>Embryophyta</taxon>
        <taxon>Tracheophyta</taxon>
        <taxon>Spermatophyta</taxon>
        <taxon>Magnoliopsida</taxon>
        <taxon>eudicotyledons</taxon>
        <taxon>Gunneridae</taxon>
        <taxon>Pentapetalae</taxon>
        <taxon>Dilleniales</taxon>
        <taxon>Dilleniaceae</taxon>
        <taxon>Dillenia</taxon>
    </lineage>
</organism>
<gene>
    <name evidence="5" type="ORF">RJ641_013437</name>
</gene>